<keyword evidence="2 10" id="KW-1003">Cell membrane</keyword>
<dbReference type="Pfam" id="PF02457">
    <property type="entry name" value="DAC"/>
    <property type="match status" value="1"/>
</dbReference>
<reference evidence="12 13" key="1">
    <citation type="submission" date="2019-08" db="EMBL/GenBank/DDBJ databases">
        <title>Genome of Phaeodactylibacter luteus.</title>
        <authorList>
            <person name="Bowman J.P."/>
        </authorList>
    </citation>
    <scope>NUCLEOTIDE SEQUENCE [LARGE SCALE GENOMIC DNA]</scope>
    <source>
        <strain evidence="12 13">KCTC 42180</strain>
    </source>
</reference>
<keyword evidence="7 10" id="KW-0067">ATP-binding</keyword>
<dbReference type="EC" id="2.7.7.85" evidence="10"/>
<dbReference type="Gene3D" id="3.40.1700.10">
    <property type="entry name" value="DNA integrity scanning protein, DisA, N-terminal domain"/>
    <property type="match status" value="1"/>
</dbReference>
<evidence type="ECO:0000256" key="8">
    <source>
        <dbReference type="ARBA" id="ARBA00022989"/>
    </source>
</evidence>
<keyword evidence="4 10" id="KW-0812">Transmembrane</keyword>
<evidence type="ECO:0000256" key="6">
    <source>
        <dbReference type="ARBA" id="ARBA00022741"/>
    </source>
</evidence>
<dbReference type="PIRSF" id="PIRSF004793">
    <property type="entry name" value="UCP004793"/>
    <property type="match status" value="1"/>
</dbReference>
<dbReference type="RefSeq" id="WP_147166945.1">
    <property type="nucleotide sequence ID" value="NZ_VOOR01000013.1"/>
</dbReference>
<comment type="caution">
    <text evidence="10">Lacks conserved residue(s) required for the propagation of feature annotation.</text>
</comment>
<comment type="function">
    <text evidence="10">Catalyzes the condensation of 2 ATP molecules into cyclic di-AMP (c-di-AMP), a second messenger used to regulate differing processes in different bacteria.</text>
</comment>
<feature type="transmembrane region" description="Helical" evidence="10">
    <location>
        <begin position="63"/>
        <end position="83"/>
    </location>
</feature>
<comment type="similarity">
    <text evidence="10">Belongs to the adenylate cyclase family. DacA/CdaA subfamily.</text>
</comment>
<comment type="catalytic activity">
    <reaction evidence="1 10">
        <text>2 ATP = 3',3'-c-di-AMP + 2 diphosphate</text>
        <dbReference type="Rhea" id="RHEA:35655"/>
        <dbReference type="ChEBI" id="CHEBI:30616"/>
        <dbReference type="ChEBI" id="CHEBI:33019"/>
        <dbReference type="ChEBI" id="CHEBI:71500"/>
        <dbReference type="EC" id="2.7.7.85"/>
    </reaction>
</comment>
<dbReference type="Proteomes" id="UP000321580">
    <property type="component" value="Unassembled WGS sequence"/>
</dbReference>
<evidence type="ECO:0000256" key="3">
    <source>
        <dbReference type="ARBA" id="ARBA00022679"/>
    </source>
</evidence>
<evidence type="ECO:0000256" key="7">
    <source>
        <dbReference type="ARBA" id="ARBA00022840"/>
    </source>
</evidence>
<evidence type="ECO:0000256" key="9">
    <source>
        <dbReference type="ARBA" id="ARBA00023136"/>
    </source>
</evidence>
<dbReference type="PANTHER" id="PTHR34185:SF1">
    <property type="entry name" value="DIADENYLATE CYCLASE"/>
    <property type="match status" value="1"/>
</dbReference>
<evidence type="ECO:0000256" key="10">
    <source>
        <dbReference type="HAMAP-Rule" id="MF_01499"/>
    </source>
</evidence>
<dbReference type="InterPro" id="IPR014046">
    <property type="entry name" value="C-di-AMP_synthase"/>
</dbReference>
<feature type="transmembrane region" description="Helical" evidence="10">
    <location>
        <begin position="12"/>
        <end position="31"/>
    </location>
</feature>
<keyword evidence="6 10" id="KW-0547">Nucleotide-binding</keyword>
<dbReference type="GO" id="GO:0005524">
    <property type="term" value="F:ATP binding"/>
    <property type="evidence" value="ECO:0007669"/>
    <property type="project" value="UniProtKB-UniRule"/>
</dbReference>
<dbReference type="InterPro" id="IPR003390">
    <property type="entry name" value="DNA_integrity_scan_DisA_N"/>
</dbReference>
<accession>A0A5C6RP78</accession>
<keyword evidence="13" id="KW-1185">Reference proteome</keyword>
<sequence length="264" mass="29535">MMYLFNIGFLPVRVWDILDILIVGYLMYQIYKLLRGSIAFNIFVGVLTLYVVWWLVNQLGMDLLSAVLDQFVSVGVIIIIIIFQPEVRRFLLFLGNTTLRQRSNFLGRILDRNLENTEEKARQLRALRSAIVRMSKRKTGALIVLAGSLDLEGLVSSGVEMDADISEPLLESIFNKYSPLHDGAVIVGSNRLKLASCVLPVSDNPNLPKSAGLRHRAGVGISERANVAAFIVSEETGGISVAYEGKLRRNLDEKELKNLLSEHY</sequence>
<organism evidence="12 13">
    <name type="scientific">Phaeodactylibacter luteus</name>
    <dbReference type="NCBI Taxonomy" id="1564516"/>
    <lineage>
        <taxon>Bacteria</taxon>
        <taxon>Pseudomonadati</taxon>
        <taxon>Bacteroidota</taxon>
        <taxon>Saprospiria</taxon>
        <taxon>Saprospirales</taxon>
        <taxon>Haliscomenobacteraceae</taxon>
        <taxon>Phaeodactylibacter</taxon>
    </lineage>
</organism>
<dbReference type="GO" id="GO:0106408">
    <property type="term" value="F:diadenylate cyclase activity"/>
    <property type="evidence" value="ECO:0007669"/>
    <property type="project" value="UniProtKB-EC"/>
</dbReference>
<protein>
    <recommendedName>
        <fullName evidence="10">Diadenylate cyclase</fullName>
        <shortName evidence="10">DAC</shortName>
        <ecNumber evidence="10">2.7.7.85</ecNumber>
    </recommendedName>
    <alternativeName>
        <fullName evidence="10">Cyclic-di-AMP synthase</fullName>
        <shortName evidence="10">c-di-AMP synthase</shortName>
    </alternativeName>
</protein>
<evidence type="ECO:0000256" key="2">
    <source>
        <dbReference type="ARBA" id="ARBA00022475"/>
    </source>
</evidence>
<gene>
    <name evidence="10" type="primary">dacA</name>
    <name evidence="12" type="ORF">FRY97_08085</name>
</gene>
<feature type="transmembrane region" description="Helical" evidence="10">
    <location>
        <begin position="38"/>
        <end position="57"/>
    </location>
</feature>
<evidence type="ECO:0000313" key="13">
    <source>
        <dbReference type="Proteomes" id="UP000321580"/>
    </source>
</evidence>
<dbReference type="GO" id="GO:0004016">
    <property type="term" value="F:adenylate cyclase activity"/>
    <property type="evidence" value="ECO:0007669"/>
    <property type="project" value="UniProtKB-UniRule"/>
</dbReference>
<keyword evidence="9 10" id="KW-0472">Membrane</keyword>
<dbReference type="InterPro" id="IPR036888">
    <property type="entry name" value="DNA_integrity_DisA_N_sf"/>
</dbReference>
<dbReference type="InterPro" id="IPR034701">
    <property type="entry name" value="CdaA"/>
</dbReference>
<dbReference type="InterPro" id="IPR045585">
    <property type="entry name" value="CdaA_N"/>
</dbReference>
<evidence type="ECO:0000256" key="1">
    <source>
        <dbReference type="ARBA" id="ARBA00000877"/>
    </source>
</evidence>
<evidence type="ECO:0000313" key="12">
    <source>
        <dbReference type="EMBL" id="TXB63769.1"/>
    </source>
</evidence>
<dbReference type="GO" id="GO:0006171">
    <property type="term" value="P:cAMP biosynthetic process"/>
    <property type="evidence" value="ECO:0007669"/>
    <property type="project" value="InterPro"/>
</dbReference>
<comment type="caution">
    <text evidence="12">The sequence shown here is derived from an EMBL/GenBank/DDBJ whole genome shotgun (WGS) entry which is preliminary data.</text>
</comment>
<dbReference type="EMBL" id="VOOR01000013">
    <property type="protein sequence ID" value="TXB63769.1"/>
    <property type="molecule type" value="Genomic_DNA"/>
</dbReference>
<keyword evidence="8 10" id="KW-1133">Transmembrane helix</keyword>
<dbReference type="OrthoDB" id="9807385at2"/>
<dbReference type="InterPro" id="IPR050338">
    <property type="entry name" value="DisA"/>
</dbReference>
<evidence type="ECO:0000256" key="5">
    <source>
        <dbReference type="ARBA" id="ARBA00022695"/>
    </source>
</evidence>
<keyword evidence="3 10" id="KW-0808">Transferase</keyword>
<dbReference type="AlphaFoldDB" id="A0A5C6RP78"/>
<dbReference type="SUPFAM" id="SSF143597">
    <property type="entry name" value="YojJ-like"/>
    <property type="match status" value="1"/>
</dbReference>
<evidence type="ECO:0000259" key="11">
    <source>
        <dbReference type="PROSITE" id="PS51794"/>
    </source>
</evidence>
<keyword evidence="5 10" id="KW-0548">Nucleotidyltransferase</keyword>
<dbReference type="PANTHER" id="PTHR34185">
    <property type="entry name" value="DIADENYLATE CYCLASE"/>
    <property type="match status" value="1"/>
</dbReference>
<dbReference type="PROSITE" id="PS51794">
    <property type="entry name" value="DAC"/>
    <property type="match status" value="1"/>
</dbReference>
<dbReference type="NCBIfam" id="TIGR00159">
    <property type="entry name" value="diadenylate cyclase CdaA"/>
    <property type="match status" value="1"/>
</dbReference>
<comment type="subunit">
    <text evidence="10">Probably a homodimer.</text>
</comment>
<dbReference type="Pfam" id="PF19293">
    <property type="entry name" value="CdaA_N"/>
    <property type="match status" value="1"/>
</dbReference>
<evidence type="ECO:0000256" key="4">
    <source>
        <dbReference type="ARBA" id="ARBA00022692"/>
    </source>
</evidence>
<dbReference type="HAMAP" id="MF_01499">
    <property type="entry name" value="DacA"/>
    <property type="match status" value="1"/>
</dbReference>
<feature type="domain" description="DAC" evidence="11">
    <location>
        <begin position="84"/>
        <end position="253"/>
    </location>
</feature>
<name>A0A5C6RP78_9BACT</name>
<proteinExistence type="inferred from homology"/>